<reference evidence="2 3" key="1">
    <citation type="submission" date="2017-11" db="EMBL/GenBank/DDBJ databases">
        <title>De-novo sequencing of pomegranate (Punica granatum L.) genome.</title>
        <authorList>
            <person name="Akparov Z."/>
            <person name="Amiraslanov A."/>
            <person name="Hajiyeva S."/>
            <person name="Abbasov M."/>
            <person name="Kaur K."/>
            <person name="Hamwieh A."/>
            <person name="Solovyev V."/>
            <person name="Salamov A."/>
            <person name="Braich B."/>
            <person name="Kosarev P."/>
            <person name="Mahmoud A."/>
            <person name="Hajiyev E."/>
            <person name="Babayeva S."/>
            <person name="Izzatullayeva V."/>
            <person name="Mammadov A."/>
            <person name="Mammadov A."/>
            <person name="Sharifova S."/>
            <person name="Ojaghi J."/>
            <person name="Eynullazada K."/>
            <person name="Bayramov B."/>
            <person name="Abdulazimova A."/>
            <person name="Shahmuradov I."/>
        </authorList>
    </citation>
    <scope>NUCLEOTIDE SEQUENCE [LARGE SCALE GENOMIC DNA]</scope>
    <source>
        <strain evidence="3">cv. AG2017</strain>
        <tissue evidence="2">Leaf</tissue>
    </source>
</reference>
<evidence type="ECO:0000256" key="1">
    <source>
        <dbReference type="SAM" id="MobiDB-lite"/>
    </source>
</evidence>
<protein>
    <submittedName>
        <fullName evidence="2">Uncharacterized protein</fullName>
    </submittedName>
</protein>
<proteinExistence type="predicted"/>
<keyword evidence="3" id="KW-1185">Reference proteome</keyword>
<feature type="compositionally biased region" description="Polar residues" evidence="1">
    <location>
        <begin position="77"/>
        <end position="95"/>
    </location>
</feature>
<feature type="compositionally biased region" description="Basic and acidic residues" evidence="1">
    <location>
        <begin position="52"/>
        <end position="67"/>
    </location>
</feature>
<gene>
    <name evidence="2" type="ORF">CRG98_006866</name>
</gene>
<evidence type="ECO:0000313" key="3">
    <source>
        <dbReference type="Proteomes" id="UP000233551"/>
    </source>
</evidence>
<dbReference type="Proteomes" id="UP000233551">
    <property type="component" value="Unassembled WGS sequence"/>
</dbReference>
<evidence type="ECO:0000313" key="2">
    <source>
        <dbReference type="EMBL" id="PKI72781.1"/>
    </source>
</evidence>
<accession>A0A2I0KWE5</accession>
<feature type="compositionally biased region" description="Polar residues" evidence="1">
    <location>
        <begin position="108"/>
        <end position="121"/>
    </location>
</feature>
<dbReference type="EMBL" id="PGOL01000311">
    <property type="protein sequence ID" value="PKI72781.1"/>
    <property type="molecule type" value="Genomic_DNA"/>
</dbReference>
<organism evidence="2 3">
    <name type="scientific">Punica granatum</name>
    <name type="common">Pomegranate</name>
    <dbReference type="NCBI Taxonomy" id="22663"/>
    <lineage>
        <taxon>Eukaryota</taxon>
        <taxon>Viridiplantae</taxon>
        <taxon>Streptophyta</taxon>
        <taxon>Embryophyta</taxon>
        <taxon>Tracheophyta</taxon>
        <taxon>Spermatophyta</taxon>
        <taxon>Magnoliopsida</taxon>
        <taxon>eudicotyledons</taxon>
        <taxon>Gunneridae</taxon>
        <taxon>Pentapetalae</taxon>
        <taxon>rosids</taxon>
        <taxon>malvids</taxon>
        <taxon>Myrtales</taxon>
        <taxon>Lythraceae</taxon>
        <taxon>Punica</taxon>
    </lineage>
</organism>
<comment type="caution">
    <text evidence="2">The sequence shown here is derived from an EMBL/GenBank/DDBJ whole genome shotgun (WGS) entry which is preliminary data.</text>
</comment>
<dbReference type="AlphaFoldDB" id="A0A2I0KWE5"/>
<sequence length="121" mass="13589">MESLRDGGDLLRIDKVEKHRLHKRHKALKFLISNVTFYASALVKQIKGTCREQVEKSGRKSLKREGEADSGGLANGHHTSNRGCQRSLSYPTTQMGRDGTTFDPNRWGLTSGQHPSNRNSR</sequence>
<name>A0A2I0KWE5_PUNGR</name>
<feature type="region of interest" description="Disordered" evidence="1">
    <location>
        <begin position="52"/>
        <end position="121"/>
    </location>
</feature>